<dbReference type="AlphaFoldDB" id="A0AAN9IBD7"/>
<sequence length="88" mass="9724">MISMSIPLLEIVSDMMKLDIDNIINMGYPSYEDVVPSMCLSEDALGVKGDCASSEHFVCFAVPEKEVEAVAEALQFVFYSALNVRRLS</sequence>
<protein>
    <submittedName>
        <fullName evidence="1">Uncharacterized protein</fullName>
    </submittedName>
</protein>
<reference evidence="1 2" key="1">
    <citation type="submission" date="2024-01" db="EMBL/GenBank/DDBJ databases">
        <title>The genomes of 5 underutilized Papilionoideae crops provide insights into root nodulation and disease resistance.</title>
        <authorList>
            <person name="Yuan L."/>
        </authorList>
    </citation>
    <scope>NUCLEOTIDE SEQUENCE [LARGE SCALE GENOMIC DNA]</scope>
    <source>
        <strain evidence="1">LY-2023</strain>
        <tissue evidence="1">Leaf</tissue>
    </source>
</reference>
<evidence type="ECO:0000313" key="1">
    <source>
        <dbReference type="EMBL" id="KAK7270745.1"/>
    </source>
</evidence>
<keyword evidence="2" id="KW-1185">Reference proteome</keyword>
<gene>
    <name evidence="1" type="ORF">RJT34_26138</name>
</gene>
<evidence type="ECO:0000313" key="2">
    <source>
        <dbReference type="Proteomes" id="UP001359559"/>
    </source>
</evidence>
<dbReference type="EMBL" id="JAYKXN010000007">
    <property type="protein sequence ID" value="KAK7270745.1"/>
    <property type="molecule type" value="Genomic_DNA"/>
</dbReference>
<dbReference type="Proteomes" id="UP001359559">
    <property type="component" value="Unassembled WGS sequence"/>
</dbReference>
<comment type="caution">
    <text evidence="1">The sequence shown here is derived from an EMBL/GenBank/DDBJ whole genome shotgun (WGS) entry which is preliminary data.</text>
</comment>
<name>A0AAN9IBD7_CLITE</name>
<proteinExistence type="predicted"/>
<organism evidence="1 2">
    <name type="scientific">Clitoria ternatea</name>
    <name type="common">Butterfly pea</name>
    <dbReference type="NCBI Taxonomy" id="43366"/>
    <lineage>
        <taxon>Eukaryota</taxon>
        <taxon>Viridiplantae</taxon>
        <taxon>Streptophyta</taxon>
        <taxon>Embryophyta</taxon>
        <taxon>Tracheophyta</taxon>
        <taxon>Spermatophyta</taxon>
        <taxon>Magnoliopsida</taxon>
        <taxon>eudicotyledons</taxon>
        <taxon>Gunneridae</taxon>
        <taxon>Pentapetalae</taxon>
        <taxon>rosids</taxon>
        <taxon>fabids</taxon>
        <taxon>Fabales</taxon>
        <taxon>Fabaceae</taxon>
        <taxon>Papilionoideae</taxon>
        <taxon>50 kb inversion clade</taxon>
        <taxon>NPAAA clade</taxon>
        <taxon>indigoferoid/millettioid clade</taxon>
        <taxon>Phaseoleae</taxon>
        <taxon>Clitoria</taxon>
    </lineage>
</organism>
<accession>A0AAN9IBD7</accession>